<dbReference type="PANTHER" id="PTHR43289:SF34">
    <property type="entry name" value="SERINE_THREONINE-PROTEIN KINASE YBDM-RELATED"/>
    <property type="match status" value="1"/>
</dbReference>
<dbReference type="GO" id="GO:0005524">
    <property type="term" value="F:ATP binding"/>
    <property type="evidence" value="ECO:0007669"/>
    <property type="project" value="UniProtKB-KW"/>
</dbReference>
<proteinExistence type="predicted"/>
<feature type="region of interest" description="Disordered" evidence="5">
    <location>
        <begin position="179"/>
        <end position="202"/>
    </location>
</feature>
<dbReference type="OrthoDB" id="3414854at2"/>
<evidence type="ECO:0000259" key="6">
    <source>
        <dbReference type="PROSITE" id="PS50011"/>
    </source>
</evidence>
<keyword evidence="3 7" id="KW-0418">Kinase</keyword>
<dbReference type="SMART" id="SM00220">
    <property type="entry name" value="S_TKc"/>
    <property type="match status" value="1"/>
</dbReference>
<dbReference type="SUPFAM" id="SSF56112">
    <property type="entry name" value="Protein kinase-like (PK-like)"/>
    <property type="match status" value="1"/>
</dbReference>
<dbReference type="GO" id="GO:0004674">
    <property type="term" value="F:protein serine/threonine kinase activity"/>
    <property type="evidence" value="ECO:0007669"/>
    <property type="project" value="UniProtKB-EC"/>
</dbReference>
<feature type="region of interest" description="Disordered" evidence="5">
    <location>
        <begin position="1"/>
        <end position="24"/>
    </location>
</feature>
<feature type="compositionally biased region" description="Low complexity" evidence="5">
    <location>
        <begin position="188"/>
        <end position="202"/>
    </location>
</feature>
<dbReference type="AlphaFoldDB" id="A0A4P6PVW4"/>
<evidence type="ECO:0000256" key="1">
    <source>
        <dbReference type="ARBA" id="ARBA00022679"/>
    </source>
</evidence>
<feature type="region of interest" description="Disordered" evidence="5">
    <location>
        <begin position="331"/>
        <end position="364"/>
    </location>
</feature>
<dbReference type="Proteomes" id="UP000292235">
    <property type="component" value="Chromosome"/>
</dbReference>
<evidence type="ECO:0000256" key="5">
    <source>
        <dbReference type="SAM" id="MobiDB-lite"/>
    </source>
</evidence>
<evidence type="ECO:0000256" key="2">
    <source>
        <dbReference type="ARBA" id="ARBA00022741"/>
    </source>
</evidence>
<dbReference type="Gene3D" id="3.30.200.20">
    <property type="entry name" value="Phosphorylase Kinase, domain 1"/>
    <property type="match status" value="1"/>
</dbReference>
<evidence type="ECO:0000313" key="7">
    <source>
        <dbReference type="EMBL" id="QBI52376.1"/>
    </source>
</evidence>
<dbReference type="Gene3D" id="1.10.510.10">
    <property type="entry name" value="Transferase(Phosphotransferase) domain 1"/>
    <property type="match status" value="1"/>
</dbReference>
<dbReference type="EMBL" id="CP036455">
    <property type="protein sequence ID" value="QBI52376.1"/>
    <property type="molecule type" value="Genomic_DNA"/>
</dbReference>
<dbReference type="EC" id="2.7.11.1" evidence="7"/>
<evidence type="ECO:0000313" key="8">
    <source>
        <dbReference type="Proteomes" id="UP000292235"/>
    </source>
</evidence>
<keyword evidence="1 7" id="KW-0808">Transferase</keyword>
<sequence length="710" mass="71680">MSAQYGAGNAPHPPELRPLEAGDPQRVGDFTLLGRLAEDSAGVVYGAHAPRGGHAAVRVAAASLAADPGFRSAFARRASAMRGVSGVCVLPLLAADPDAGPPWLATAYPAGPTLRRRVESAGPLTRDALFALATGTAEALAAAHAAGLAYGRITPDDVVLAADGPRILGLDAAGGAGGSLFPPEAQGSAGAEWASPESAAGAEPAPGADVFSWGCLVAYAARRRHPFAAGGDTSDMLRRIRDGRPDLAGMPDELSPLIEMAVAADAGARPSAESAYRGLVAFASTDDTAHIATPDLGDRLRGVLASHWQGVGAASSDEAAWAAATASAGTASATGSGTHAAQSGPAAGSAAPAAAPAPDEPSGRRAGALATAVVTACSMAGAIAIGVGGYLTAGSFAGEAGAAPSASQSASSSPAFGTAEEAVAGVVETLRTAAGYRAVDEVDGGDAAAAGERREYVLATLAGQEHFQSVTERGSPEEPEAGSVARIYSPESDRLISREYGGGVEGRYYASATGPDDGAAWRLSRKAVLAPFQGLRESMDVAERIEGELNGTPGLHVSGTFDGAVRTESGQQEFTDAPFDLWVGVDGRPLRLAYTAGGQEHSWDYSGFDGLDSRICGVVEGVPDLERAYLVPTRAGTACGDVRPVVEEYLAIPPEEQQAAGYVAEVGEWTCRMDPVPDGSAATQGASADVGACYRGPIGAAERVDLVELQ</sequence>
<feature type="domain" description="Protein kinase" evidence="6">
    <location>
        <begin position="30"/>
        <end position="283"/>
    </location>
</feature>
<keyword evidence="4" id="KW-0067">ATP-binding</keyword>
<dbReference type="PROSITE" id="PS50011">
    <property type="entry name" value="PROTEIN_KINASE_DOM"/>
    <property type="match status" value="1"/>
</dbReference>
<dbReference type="KEGG" id="strr:EKD16_02800"/>
<evidence type="ECO:0000256" key="3">
    <source>
        <dbReference type="ARBA" id="ARBA00022777"/>
    </source>
</evidence>
<protein>
    <submittedName>
        <fullName evidence="7">Serine/threonine-protein kinase AfsK</fullName>
        <ecNumber evidence="7">2.7.11.1</ecNumber>
    </submittedName>
</protein>
<evidence type="ECO:0000256" key="4">
    <source>
        <dbReference type="ARBA" id="ARBA00022840"/>
    </source>
</evidence>
<dbReference type="RefSeq" id="WP_131096937.1">
    <property type="nucleotide sequence ID" value="NZ_CP036455.1"/>
</dbReference>
<accession>A0A4P6PVW4</accession>
<gene>
    <name evidence="7" type="primary">afsK2</name>
    <name evidence="7" type="ORF">EKD16_02800</name>
</gene>
<dbReference type="PANTHER" id="PTHR43289">
    <property type="entry name" value="MITOGEN-ACTIVATED PROTEIN KINASE KINASE KINASE 20-RELATED"/>
    <property type="match status" value="1"/>
</dbReference>
<dbReference type="InterPro" id="IPR011009">
    <property type="entry name" value="Kinase-like_dom_sf"/>
</dbReference>
<feature type="compositionally biased region" description="Low complexity" evidence="5">
    <location>
        <begin position="331"/>
        <end position="357"/>
    </location>
</feature>
<keyword evidence="2" id="KW-0547">Nucleotide-binding</keyword>
<keyword evidence="8" id="KW-1185">Reference proteome</keyword>
<name>A0A4P6PVW4_9ACTN</name>
<organism evidence="7 8">
    <name type="scientific">Streptomonospora litoralis</name>
    <dbReference type="NCBI Taxonomy" id="2498135"/>
    <lineage>
        <taxon>Bacteria</taxon>
        <taxon>Bacillati</taxon>
        <taxon>Actinomycetota</taxon>
        <taxon>Actinomycetes</taxon>
        <taxon>Streptosporangiales</taxon>
        <taxon>Nocardiopsidaceae</taxon>
        <taxon>Streptomonospora</taxon>
    </lineage>
</organism>
<dbReference type="InterPro" id="IPR000719">
    <property type="entry name" value="Prot_kinase_dom"/>
</dbReference>
<reference evidence="7 8" key="1">
    <citation type="submission" date="2019-02" db="EMBL/GenBank/DDBJ databases">
        <authorList>
            <person name="Khodamoradi S."/>
            <person name="Hahnke R.L."/>
            <person name="Kaempfer P."/>
            <person name="Schumann P."/>
            <person name="Rohde M."/>
            <person name="Steinert M."/>
            <person name="Luzhetskyy A."/>
            <person name="Wink J."/>
            <person name="Ruckert C."/>
        </authorList>
    </citation>
    <scope>NUCLEOTIDE SEQUENCE [LARGE SCALE GENOMIC DNA]</scope>
    <source>
        <strain evidence="7 8">M2</strain>
    </source>
</reference>